<evidence type="ECO:0000313" key="6">
    <source>
        <dbReference type="Proteomes" id="UP000028839"/>
    </source>
</evidence>
<comment type="caution">
    <text evidence="5">The sequence shown here is derived from an EMBL/GenBank/DDBJ whole genome shotgun (WGS) entry which is preliminary data.</text>
</comment>
<evidence type="ECO:0000259" key="4">
    <source>
        <dbReference type="Pfam" id="PF12804"/>
    </source>
</evidence>
<dbReference type="HOGENOM" id="CLU_029499_5_0_6"/>
<accession>A0A0E2Z815</accession>
<keyword evidence="1" id="KW-0808">Transferase</keyword>
<dbReference type="EMBL" id="JPGN01000040">
    <property type="protein sequence ID" value="KFI19755.1"/>
    <property type="molecule type" value="Genomic_DNA"/>
</dbReference>
<organism evidence="5 6">
    <name type="scientific">Nitrosococcus oceani C-27</name>
    <dbReference type="NCBI Taxonomy" id="314279"/>
    <lineage>
        <taxon>Bacteria</taxon>
        <taxon>Pseudomonadati</taxon>
        <taxon>Pseudomonadota</taxon>
        <taxon>Gammaproteobacteria</taxon>
        <taxon>Chromatiales</taxon>
        <taxon>Chromatiaceae</taxon>
        <taxon>Nitrosococcus</taxon>
    </lineage>
</organism>
<dbReference type="Pfam" id="PF12804">
    <property type="entry name" value="NTP_transf_3"/>
    <property type="match status" value="1"/>
</dbReference>
<gene>
    <name evidence="5" type="ORF">IB75_06870</name>
</gene>
<reference evidence="5 6" key="1">
    <citation type="submission" date="2014-07" db="EMBL/GenBank/DDBJ databases">
        <title>Comparative analysis of Nitrosococcus oceani genome inventories of strains from Pacific and Atlantic gyres.</title>
        <authorList>
            <person name="Lim C.K."/>
            <person name="Wang L."/>
            <person name="Sayavedra-Soto L.A."/>
            <person name="Klotz M.G."/>
        </authorList>
    </citation>
    <scope>NUCLEOTIDE SEQUENCE [LARGE SCALE GENOMIC DNA]</scope>
    <source>
        <strain evidence="5 6">C-27</strain>
    </source>
</reference>
<dbReference type="InterPro" id="IPR050065">
    <property type="entry name" value="GlmU-like"/>
</dbReference>
<evidence type="ECO:0000313" key="5">
    <source>
        <dbReference type="EMBL" id="KFI19755.1"/>
    </source>
</evidence>
<keyword evidence="3" id="KW-0460">Magnesium</keyword>
<dbReference type="Proteomes" id="UP000028839">
    <property type="component" value="Unassembled WGS sequence"/>
</dbReference>
<dbReference type="AlphaFoldDB" id="A0A0E2Z815"/>
<dbReference type="SUPFAM" id="SSF53448">
    <property type="entry name" value="Nucleotide-diphospho-sugar transferases"/>
    <property type="match status" value="1"/>
</dbReference>
<protein>
    <submittedName>
        <fullName evidence="5">ADP-glucose pyrophosphorylase</fullName>
    </submittedName>
</protein>
<dbReference type="CDD" id="cd02523">
    <property type="entry name" value="PC_cytidylyltransferase"/>
    <property type="match status" value="1"/>
</dbReference>
<evidence type="ECO:0000256" key="1">
    <source>
        <dbReference type="ARBA" id="ARBA00022679"/>
    </source>
</evidence>
<sequence>MRGYQQAMRALILAAGRGKRLTNHHNQPKCLLEFDGRSLLERHLLILSQLGVQNVAIATGYQAEQVEQALDRLAFLPRPQTVYNADFNAGSIVSLWSLRDQLRAGGEVLLMDADVLYDYRLGQRLLQSPHRNCFLLDRDFEPGEEPVKLCLREGLLVEFRKQIPAGLHYDTIGESVGFFRFSEAMASRLADRCQNYIDQSRQEAPHEEALRDLLLATPERFGIEDITGLPWIEIDFPGDIQQAKNLILPQLRFLDSPVPRAKI</sequence>
<keyword evidence="2" id="KW-0548">Nucleotidyltransferase</keyword>
<dbReference type="GO" id="GO:0016779">
    <property type="term" value="F:nucleotidyltransferase activity"/>
    <property type="evidence" value="ECO:0007669"/>
    <property type="project" value="UniProtKB-KW"/>
</dbReference>
<name>A0A0E2Z815_9GAMM</name>
<evidence type="ECO:0000256" key="3">
    <source>
        <dbReference type="ARBA" id="ARBA00022842"/>
    </source>
</evidence>
<dbReference type="Gene3D" id="3.90.550.10">
    <property type="entry name" value="Spore Coat Polysaccharide Biosynthesis Protein SpsA, Chain A"/>
    <property type="match status" value="1"/>
</dbReference>
<dbReference type="PANTHER" id="PTHR43584">
    <property type="entry name" value="NUCLEOTIDYL TRANSFERASE"/>
    <property type="match status" value="1"/>
</dbReference>
<proteinExistence type="predicted"/>
<evidence type="ECO:0000256" key="2">
    <source>
        <dbReference type="ARBA" id="ARBA00022695"/>
    </source>
</evidence>
<feature type="domain" description="MobA-like NTP transferase" evidence="4">
    <location>
        <begin position="10"/>
        <end position="139"/>
    </location>
</feature>
<dbReference type="InterPro" id="IPR025877">
    <property type="entry name" value="MobA-like_NTP_Trfase"/>
</dbReference>
<dbReference type="PANTHER" id="PTHR43584:SF8">
    <property type="entry name" value="N-ACETYLMURAMATE ALPHA-1-PHOSPHATE URIDYLYLTRANSFERASE"/>
    <property type="match status" value="1"/>
</dbReference>
<dbReference type="InterPro" id="IPR029044">
    <property type="entry name" value="Nucleotide-diphossugar_trans"/>
</dbReference>